<accession>A0ABT3G5M5</accession>
<gene>
    <name evidence="1" type="ORF">OJ996_16325</name>
</gene>
<keyword evidence="2" id="KW-1185">Reference proteome</keyword>
<proteinExistence type="predicted"/>
<evidence type="ECO:0000313" key="2">
    <source>
        <dbReference type="Proteomes" id="UP001165653"/>
    </source>
</evidence>
<dbReference type="Proteomes" id="UP001165653">
    <property type="component" value="Unassembled WGS sequence"/>
</dbReference>
<protein>
    <submittedName>
        <fullName evidence="1">Uncharacterized protein</fullName>
    </submittedName>
</protein>
<dbReference type="RefSeq" id="WP_264514693.1">
    <property type="nucleotide sequence ID" value="NZ_JAPDDR010000008.1"/>
</dbReference>
<evidence type="ECO:0000313" key="1">
    <source>
        <dbReference type="EMBL" id="MCW1915154.1"/>
    </source>
</evidence>
<comment type="caution">
    <text evidence="1">The sequence shown here is derived from an EMBL/GenBank/DDBJ whole genome shotgun (WGS) entry which is preliminary data.</text>
</comment>
<name>A0ABT3G5M5_9BACT</name>
<sequence>MDPKPKVYRKEVAKDYAGITPYLDGDYSPPSALSRPTEAEFHSAHDVIAKHLNGVGKATEDPGEYGSADFTLNRYFEPRGAINVISNLHSPGVIAALISAQRELEGAFAINLDSHPAYVSVVPDGRVIGYASDGREDGVKILQDYGFEIRA</sequence>
<dbReference type="EMBL" id="JAPDDR010000008">
    <property type="protein sequence ID" value="MCW1915154.1"/>
    <property type="molecule type" value="Genomic_DNA"/>
</dbReference>
<reference evidence="1" key="1">
    <citation type="submission" date="2022-10" db="EMBL/GenBank/DDBJ databases">
        <title>Luteolibacter sp. GHJ8, whole genome shotgun sequencing project.</title>
        <authorList>
            <person name="Zhao G."/>
            <person name="Shen L."/>
        </authorList>
    </citation>
    <scope>NUCLEOTIDE SEQUENCE</scope>
    <source>
        <strain evidence="1">GHJ8</strain>
    </source>
</reference>
<organism evidence="1 2">
    <name type="scientific">Luteolibacter rhizosphaerae</name>
    <dbReference type="NCBI Taxonomy" id="2989719"/>
    <lineage>
        <taxon>Bacteria</taxon>
        <taxon>Pseudomonadati</taxon>
        <taxon>Verrucomicrobiota</taxon>
        <taxon>Verrucomicrobiia</taxon>
        <taxon>Verrucomicrobiales</taxon>
        <taxon>Verrucomicrobiaceae</taxon>
        <taxon>Luteolibacter</taxon>
    </lineage>
</organism>